<dbReference type="PANTHER" id="PTHR44591">
    <property type="entry name" value="STRESS RESPONSE REGULATOR PROTEIN 1"/>
    <property type="match status" value="1"/>
</dbReference>
<reference evidence="5 6" key="1">
    <citation type="submission" date="2019-02" db="EMBL/GenBank/DDBJ databases">
        <title>Deep-cultivation of Planctomycetes and their phenomic and genomic characterization uncovers novel biology.</title>
        <authorList>
            <person name="Wiegand S."/>
            <person name="Jogler M."/>
            <person name="Boedeker C."/>
            <person name="Pinto D."/>
            <person name="Vollmers J."/>
            <person name="Rivas-Marin E."/>
            <person name="Kohn T."/>
            <person name="Peeters S.H."/>
            <person name="Heuer A."/>
            <person name="Rast P."/>
            <person name="Oberbeckmann S."/>
            <person name="Bunk B."/>
            <person name="Jeske O."/>
            <person name="Meyerdierks A."/>
            <person name="Storesund J.E."/>
            <person name="Kallscheuer N."/>
            <person name="Luecker S."/>
            <person name="Lage O.M."/>
            <person name="Pohl T."/>
            <person name="Merkel B.J."/>
            <person name="Hornburger P."/>
            <person name="Mueller R.-W."/>
            <person name="Bruemmer F."/>
            <person name="Labrenz M."/>
            <person name="Spormann A.M."/>
            <person name="Op Den Camp H."/>
            <person name="Overmann J."/>
            <person name="Amann R."/>
            <person name="Jetten M.S.M."/>
            <person name="Mascher T."/>
            <person name="Medema M.H."/>
            <person name="Devos D.P."/>
            <person name="Kaster A.-K."/>
            <person name="Ovreas L."/>
            <person name="Rohde M."/>
            <person name="Galperin M.Y."/>
            <person name="Jogler C."/>
        </authorList>
    </citation>
    <scope>NUCLEOTIDE SEQUENCE [LARGE SCALE GENOMIC DNA]</scope>
    <source>
        <strain evidence="5 6">CA13</strain>
    </source>
</reference>
<dbReference type="EMBL" id="SJPJ01000001">
    <property type="protein sequence ID" value="TWT80810.1"/>
    <property type="molecule type" value="Genomic_DNA"/>
</dbReference>
<dbReference type="OrthoDB" id="272828at2"/>
<sequence>MVKPSIVIAEDDPAFRNVLHFLMTRMGFAVESFSDGQLAYERLKSYAADLLITDQQMPHCSGIDLLQKIANDEAIADIPAVLCTAKGLELDTQSLVERFSIVAIMHKPFSPRKLGQFVREFLVARQAA</sequence>
<comment type="caution">
    <text evidence="5">The sequence shown here is derived from an EMBL/GenBank/DDBJ whole genome shotgun (WGS) entry which is preliminary data.</text>
</comment>
<evidence type="ECO:0000313" key="5">
    <source>
        <dbReference type="EMBL" id="TWT80810.1"/>
    </source>
</evidence>
<evidence type="ECO:0000313" key="6">
    <source>
        <dbReference type="Proteomes" id="UP000315010"/>
    </source>
</evidence>
<evidence type="ECO:0000259" key="4">
    <source>
        <dbReference type="PROSITE" id="PS50110"/>
    </source>
</evidence>
<dbReference type="PANTHER" id="PTHR44591:SF14">
    <property type="entry name" value="PROTEIN PILG"/>
    <property type="match status" value="1"/>
</dbReference>
<dbReference type="RefSeq" id="WP_146396057.1">
    <property type="nucleotide sequence ID" value="NZ_SJPJ01000001.1"/>
</dbReference>
<dbReference type="AlphaFoldDB" id="A0A5C5Z0W7"/>
<keyword evidence="6" id="KW-1185">Reference proteome</keyword>
<dbReference type="InterPro" id="IPR001789">
    <property type="entry name" value="Sig_transdc_resp-reg_receiver"/>
</dbReference>
<feature type="domain" description="Response regulatory" evidence="4">
    <location>
        <begin position="5"/>
        <end position="122"/>
    </location>
</feature>
<keyword evidence="1 3" id="KW-0597">Phosphoprotein</keyword>
<name>A0A5C5Z0W7_9BACT</name>
<proteinExistence type="predicted"/>
<dbReference type="GO" id="GO:0000160">
    <property type="term" value="P:phosphorelay signal transduction system"/>
    <property type="evidence" value="ECO:0007669"/>
    <property type="project" value="UniProtKB-KW"/>
</dbReference>
<dbReference type="SMART" id="SM00448">
    <property type="entry name" value="REC"/>
    <property type="match status" value="1"/>
</dbReference>
<evidence type="ECO:0000256" key="1">
    <source>
        <dbReference type="ARBA" id="ARBA00022553"/>
    </source>
</evidence>
<keyword evidence="2" id="KW-0902">Two-component regulatory system</keyword>
<feature type="modified residue" description="4-aspartylphosphate" evidence="3">
    <location>
        <position position="54"/>
    </location>
</feature>
<evidence type="ECO:0000256" key="3">
    <source>
        <dbReference type="PROSITE-ProRule" id="PRU00169"/>
    </source>
</evidence>
<dbReference type="Gene3D" id="3.40.50.2300">
    <property type="match status" value="1"/>
</dbReference>
<dbReference type="InterPro" id="IPR011006">
    <property type="entry name" value="CheY-like_superfamily"/>
</dbReference>
<dbReference type="Pfam" id="PF00072">
    <property type="entry name" value="Response_reg"/>
    <property type="match status" value="1"/>
</dbReference>
<organism evidence="5 6">
    <name type="scientific">Novipirellula herctigrandis</name>
    <dbReference type="NCBI Taxonomy" id="2527986"/>
    <lineage>
        <taxon>Bacteria</taxon>
        <taxon>Pseudomonadati</taxon>
        <taxon>Planctomycetota</taxon>
        <taxon>Planctomycetia</taxon>
        <taxon>Pirellulales</taxon>
        <taxon>Pirellulaceae</taxon>
        <taxon>Novipirellula</taxon>
    </lineage>
</organism>
<accession>A0A5C5Z0W7</accession>
<dbReference type="Proteomes" id="UP000315010">
    <property type="component" value="Unassembled WGS sequence"/>
</dbReference>
<dbReference type="PROSITE" id="PS50110">
    <property type="entry name" value="RESPONSE_REGULATORY"/>
    <property type="match status" value="1"/>
</dbReference>
<dbReference type="InterPro" id="IPR050595">
    <property type="entry name" value="Bact_response_regulator"/>
</dbReference>
<gene>
    <name evidence="5" type="ORF">CA13_22560</name>
</gene>
<protein>
    <recommendedName>
        <fullName evidence="4">Response regulatory domain-containing protein</fullName>
    </recommendedName>
</protein>
<dbReference type="SUPFAM" id="SSF52172">
    <property type="entry name" value="CheY-like"/>
    <property type="match status" value="1"/>
</dbReference>
<evidence type="ECO:0000256" key="2">
    <source>
        <dbReference type="ARBA" id="ARBA00023012"/>
    </source>
</evidence>